<dbReference type="InterPro" id="IPR035983">
    <property type="entry name" value="Hect_E3_ubiquitin_ligase"/>
</dbReference>
<dbReference type="PROSITE" id="PS00626">
    <property type="entry name" value="RCC1_2"/>
    <property type="match status" value="2"/>
</dbReference>
<dbReference type="EC" id="2.3.2.26" evidence="4"/>
<evidence type="ECO:0000256" key="13">
    <source>
        <dbReference type="PROSITE-ProRule" id="PRU00235"/>
    </source>
</evidence>
<evidence type="ECO:0000256" key="9">
    <source>
        <dbReference type="ARBA" id="ARBA00022737"/>
    </source>
</evidence>
<feature type="active site" description="Glycyl thioester intermediate" evidence="11">
    <location>
        <position position="1640"/>
    </location>
</feature>
<keyword evidence="7 12" id="KW-0853">WD repeat</keyword>
<organism evidence="16 17">
    <name type="scientific">Exaiptasia diaphana</name>
    <name type="common">Tropical sea anemone</name>
    <name type="synonym">Aiptasia pulchella</name>
    <dbReference type="NCBI Taxonomy" id="2652724"/>
    <lineage>
        <taxon>Eukaryota</taxon>
        <taxon>Metazoa</taxon>
        <taxon>Cnidaria</taxon>
        <taxon>Anthozoa</taxon>
        <taxon>Hexacorallia</taxon>
        <taxon>Actiniaria</taxon>
        <taxon>Aiptasiidae</taxon>
        <taxon>Exaiptasia</taxon>
    </lineage>
</organism>
<dbReference type="PROSITE" id="PS50012">
    <property type="entry name" value="RCC1_3"/>
    <property type="match status" value="6"/>
</dbReference>
<dbReference type="InterPro" id="IPR019775">
    <property type="entry name" value="WD40_repeat_CS"/>
</dbReference>
<evidence type="ECO:0000256" key="4">
    <source>
        <dbReference type="ARBA" id="ARBA00012485"/>
    </source>
</evidence>
<dbReference type="PROSITE" id="PS50237">
    <property type="entry name" value="HECT"/>
    <property type="match status" value="1"/>
</dbReference>
<evidence type="ECO:0000256" key="3">
    <source>
        <dbReference type="ARBA" id="ARBA00004906"/>
    </source>
</evidence>
<keyword evidence="6" id="KW-0597">Phosphoprotein</keyword>
<dbReference type="InterPro" id="IPR009091">
    <property type="entry name" value="RCC1/BLIP-II"/>
</dbReference>
<dbReference type="InterPro" id="IPR001680">
    <property type="entry name" value="WD40_rpt"/>
</dbReference>
<evidence type="ECO:0000256" key="14">
    <source>
        <dbReference type="SAM" id="MobiDB-lite"/>
    </source>
</evidence>
<evidence type="ECO:0000256" key="5">
    <source>
        <dbReference type="ARBA" id="ARBA00022490"/>
    </source>
</evidence>
<dbReference type="Pfam" id="PF00400">
    <property type="entry name" value="WD40"/>
    <property type="match status" value="2"/>
</dbReference>
<evidence type="ECO:0000256" key="2">
    <source>
        <dbReference type="ARBA" id="ARBA00004496"/>
    </source>
</evidence>
<feature type="repeat" description="RCC1" evidence="13">
    <location>
        <begin position="1088"/>
        <end position="1139"/>
    </location>
</feature>
<dbReference type="Gene3D" id="3.90.1750.10">
    <property type="entry name" value="Hect, E3 ligase catalytic domains"/>
    <property type="match status" value="1"/>
</dbReference>
<name>A0A913XIA8_EXADI</name>
<dbReference type="Pfam" id="PF25390">
    <property type="entry name" value="WD40_RLD"/>
    <property type="match status" value="1"/>
</dbReference>
<feature type="repeat" description="RCC1" evidence="13">
    <location>
        <begin position="983"/>
        <end position="1034"/>
    </location>
</feature>
<feature type="repeat" description="RCC1" evidence="13">
    <location>
        <begin position="1036"/>
        <end position="1087"/>
    </location>
</feature>
<dbReference type="PROSITE" id="PS50294">
    <property type="entry name" value="WD_REPEATS_REGION"/>
    <property type="match status" value="2"/>
</dbReference>
<dbReference type="Gene3D" id="2.130.10.10">
    <property type="entry name" value="YVTN repeat-like/Quinoprotein amine dehydrogenase"/>
    <property type="match status" value="2"/>
</dbReference>
<evidence type="ECO:0000256" key="1">
    <source>
        <dbReference type="ARBA" id="ARBA00000885"/>
    </source>
</evidence>
<dbReference type="SUPFAM" id="SSF50985">
    <property type="entry name" value="RCC1/BLIP-II"/>
    <property type="match status" value="2"/>
</dbReference>
<dbReference type="PANTHER" id="PTHR22872">
    <property type="entry name" value="BTK-BINDING PROTEIN-RELATED"/>
    <property type="match status" value="1"/>
</dbReference>
<dbReference type="PRINTS" id="PR00633">
    <property type="entry name" value="RCCNDNSATION"/>
</dbReference>
<keyword evidence="9" id="KW-0677">Repeat</keyword>
<sequence length="1690" mass="185728">MRLVAAGRICVSGSCKPDVDDTKARSNQSLKDLSKAVCALATDDQTSARLLLNLCVRDLMTSATGKATLKKSIDKPSKKRGIHLPRSCGDYDPSSSDQRALSLPSFVVTQALVDLLAEAGGKYSGPSRGPVKESTVPLPLVNALSGCCLSTYLPSPHRKWAAIELVRTLAYRSKLRIAEQPKEISADMDGDIPQCPKIKLKAHSSEVKHCAWNATKSLLATSGLDGVINVWNMTSKGHTILQQSYTFTFSHEEERSSTPDLREIECVCFNANGKLLAGAVENLVNIWTLSGNHGNLNKHPHHITCMTWPISRGFMESHVTTMDNLLVGRIDGSLAVVEVFDKSSMARVELEHCSRKNPVCRVSWYDDSNSFAAGFMDGVVCLAKKDPSEAVKMVPAHQSMIIGLQFDKTGMALISCAENEPVKVWYEVDDGVILQHIFELSSSPVSSFCWFETQGSDDGVGAIALGGSDGTVSVYKVPRPLEKESIKKLMANFKRVGSDDSPIMRSASSHSVDSVPAIPKRNTSPKLNSKPERWCRVFLYSDIIEALGKNNRSLSGSQQSLHQDFSCYKGCLCLFEVKGHDSLVSSLSFCPSGVFMASCCEKGLVNIWSIQDGVIAQTYQENGSAMSMVWTGEHGVTASFKDSKDPVLLKFNIDWYKRHRIVAWAREKLRMQGISGLSDSVCFRSLLERLPNLLQDQYNYEKATLSRGDQLVHSSFLQSFAALVVALDLDNVLCHALSTSLTSVCHPSDILSEWAWLKTFCVAVRSADALTFRDVFHSSFTVPNEEKISEDEPYQPLDNTAWSLTMDEQVMTWAMQRPEQWETGGKCDAYLWGGGRHGQLAETGRGVNVPTITKSFSKANQIICGQNCTFELQTNGTALACGEGSYGRLGMGNSDDLLVLTPVAALQGYVVIQLATSCGSDGHSLALTESGEVFSWGDGDYGKLGHGNSDRQRRPRQIEALRGQEVINLSCGFKHSAVVTSDGKLFTFGNGDYGRLGHGSSVNKKTPERVMSLEKHAIGQVACGLNHTLTVSSDGNTVWAFGDGDYGKLGLGSSTAKTSPQVIEALNGIGIKKVCCGTQFSVVLSKDGRLFSFGQERLIGQPEGRLRGPSKPQQILALSSHFVDDVVVGAEHTLALTSTGEVWGWGSNVDGQLGLGNSVTHREPCLIQDLKGKNVRQISAGRNHSAAWTAPPPQTRTPGSTTPLQLGQPEHIPPQYPALKGVSTEAVRARLRVLHFFSDLVYSSWKLLNLTSGEIDNHSYNRGTTGFVRGQLRPLLATRVSNLPIVRAIGRTMVQGKNYGPQITVKRLIGSSKKSKPIFVQIAHQVVKLKSSDLCLPSRAWKVKLVGEGADDAGGVFDDTITEMCQELEEGIVPLLIHSPNATSEVGFNRDRFLLNPAATTDDDLILFKFLGILCGVAVRTKKPLDLHLAPLVWKQLVGIPLTPDDIEEVDLLYIQSLRGIRDIHESGVDGDTFAEIIPIESFETLSADGRFVPIFPSGHSIRLTFENRSEYVEQALRYRLHEFDRQVNAIREGMAGILPVPLLSLLTAEKLEQMVCGSEQISIDMLKKVVRYREIDPSDTHISWLWQTLESFTNEERILFMRFVSGRSRLPANIGDVAQRFQIVKIDREEDSLPTAQTCFFQLRLPPYSSPEAMADRLRYAINNCRSIDMDNYMLTRNAEDGDEEDEYF</sequence>
<dbReference type="PROSITE" id="PS00678">
    <property type="entry name" value="WD_REPEATS_1"/>
    <property type="match status" value="1"/>
</dbReference>
<feature type="domain" description="HECT" evidence="15">
    <location>
        <begin position="1332"/>
        <end position="1677"/>
    </location>
</feature>
<keyword evidence="10 11" id="KW-0833">Ubl conjugation pathway</keyword>
<dbReference type="Pfam" id="PF00415">
    <property type="entry name" value="RCC1"/>
    <property type="match status" value="2"/>
</dbReference>
<keyword evidence="8" id="KW-0808">Transferase</keyword>
<dbReference type="Gene3D" id="3.30.2410.10">
    <property type="entry name" value="Hect, E3 ligase catalytic domain"/>
    <property type="match status" value="1"/>
</dbReference>
<feature type="repeat" description="RCC1" evidence="13">
    <location>
        <begin position="876"/>
        <end position="930"/>
    </location>
</feature>
<feature type="repeat" description="RCC1" evidence="13">
    <location>
        <begin position="931"/>
        <end position="982"/>
    </location>
</feature>
<evidence type="ECO:0000256" key="6">
    <source>
        <dbReference type="ARBA" id="ARBA00022553"/>
    </source>
</evidence>
<comment type="catalytic activity">
    <reaction evidence="1">
        <text>S-ubiquitinyl-[E2 ubiquitin-conjugating enzyme]-L-cysteine + [acceptor protein]-L-lysine = [E2 ubiquitin-conjugating enzyme]-L-cysteine + N(6)-ubiquitinyl-[acceptor protein]-L-lysine.</text>
        <dbReference type="EC" id="2.3.2.26"/>
    </reaction>
</comment>
<protein>
    <recommendedName>
        <fullName evidence="4">HECT-type E3 ubiquitin transferase</fullName>
        <ecNumber evidence="4">2.3.2.26</ecNumber>
    </recommendedName>
</protein>
<accession>A0A913XIA8</accession>
<dbReference type="SMART" id="SM00320">
    <property type="entry name" value="WD40"/>
    <property type="match status" value="6"/>
</dbReference>
<dbReference type="Pfam" id="PF00632">
    <property type="entry name" value="HECT"/>
    <property type="match status" value="1"/>
</dbReference>
<evidence type="ECO:0000256" key="10">
    <source>
        <dbReference type="ARBA" id="ARBA00022786"/>
    </source>
</evidence>
<feature type="region of interest" description="Disordered" evidence="14">
    <location>
        <begin position="70"/>
        <end position="95"/>
    </location>
</feature>
<dbReference type="GO" id="GO:0005737">
    <property type="term" value="C:cytoplasm"/>
    <property type="evidence" value="ECO:0007669"/>
    <property type="project" value="UniProtKB-SubCell"/>
</dbReference>
<dbReference type="InterPro" id="IPR015943">
    <property type="entry name" value="WD40/YVTN_repeat-like_dom_sf"/>
</dbReference>
<feature type="region of interest" description="Disordered" evidence="14">
    <location>
        <begin position="1182"/>
        <end position="1211"/>
    </location>
</feature>
<dbReference type="GeneID" id="110243077"/>
<evidence type="ECO:0000256" key="8">
    <source>
        <dbReference type="ARBA" id="ARBA00022679"/>
    </source>
</evidence>
<keyword evidence="17" id="KW-1185">Reference proteome</keyword>
<dbReference type="PANTHER" id="PTHR22872:SF6">
    <property type="entry name" value="E3 UBIQUITIN-PROTEIN LIGASE HERC1-RELATED"/>
    <property type="match status" value="1"/>
</dbReference>
<evidence type="ECO:0000313" key="17">
    <source>
        <dbReference type="Proteomes" id="UP000887567"/>
    </source>
</evidence>
<keyword evidence="5" id="KW-0963">Cytoplasm</keyword>
<dbReference type="SMART" id="SM00119">
    <property type="entry name" value="HECTc"/>
    <property type="match status" value="1"/>
</dbReference>
<dbReference type="InterPro" id="IPR036322">
    <property type="entry name" value="WD40_repeat_dom_sf"/>
</dbReference>
<dbReference type="FunFam" id="3.30.2410.10:FF:000006">
    <property type="entry name" value="probable E3 ubiquitin-protein ligase HERC1 isoform X2"/>
    <property type="match status" value="1"/>
</dbReference>
<dbReference type="InterPro" id="IPR000408">
    <property type="entry name" value="Reg_chr_condens"/>
</dbReference>
<evidence type="ECO:0000313" key="16">
    <source>
        <dbReference type="EnsemblMetazoa" id="XP_020904794.1"/>
    </source>
</evidence>
<dbReference type="EnsemblMetazoa" id="XM_021049135.2">
    <property type="protein sequence ID" value="XP_020904794.1"/>
    <property type="gene ID" value="LOC110243077"/>
</dbReference>
<dbReference type="InterPro" id="IPR058923">
    <property type="entry name" value="RCC1-like_dom"/>
</dbReference>
<proteinExistence type="predicted"/>
<comment type="pathway">
    <text evidence="3">Protein modification; protein ubiquitination.</text>
</comment>
<feature type="repeat" description="WD" evidence="12">
    <location>
        <begin position="394"/>
        <end position="425"/>
    </location>
</feature>
<evidence type="ECO:0000256" key="7">
    <source>
        <dbReference type="ARBA" id="ARBA00022574"/>
    </source>
</evidence>
<dbReference type="KEGG" id="epa:110243077"/>
<dbReference type="OMA" id="KHENTHE"/>
<reference evidence="16" key="1">
    <citation type="submission" date="2022-11" db="UniProtKB">
        <authorList>
            <consortium name="EnsemblMetazoa"/>
        </authorList>
    </citation>
    <scope>IDENTIFICATION</scope>
</reference>
<evidence type="ECO:0000259" key="15">
    <source>
        <dbReference type="PROSITE" id="PS50237"/>
    </source>
</evidence>
<dbReference type="Gene3D" id="2.130.10.30">
    <property type="entry name" value="Regulator of chromosome condensation 1/beta-lactamase-inhibitor protein II"/>
    <property type="match status" value="1"/>
</dbReference>
<dbReference type="Gene3D" id="3.30.2160.10">
    <property type="entry name" value="Hect, E3 ligase catalytic domain"/>
    <property type="match status" value="1"/>
</dbReference>
<dbReference type="SUPFAM" id="SSF56204">
    <property type="entry name" value="Hect, E3 ligase catalytic domain"/>
    <property type="match status" value="1"/>
</dbReference>
<comment type="subcellular location">
    <subcellularLocation>
        <location evidence="2">Cytoplasm</location>
    </subcellularLocation>
</comment>
<dbReference type="SUPFAM" id="SSF50978">
    <property type="entry name" value="WD40 repeat-like"/>
    <property type="match status" value="1"/>
</dbReference>
<dbReference type="CDD" id="cd00078">
    <property type="entry name" value="HECTc"/>
    <property type="match status" value="1"/>
</dbReference>
<dbReference type="GO" id="GO:0061630">
    <property type="term" value="F:ubiquitin protein ligase activity"/>
    <property type="evidence" value="ECO:0007669"/>
    <property type="project" value="UniProtKB-EC"/>
</dbReference>
<feature type="repeat" description="WD" evidence="12">
    <location>
        <begin position="577"/>
        <end position="618"/>
    </location>
</feature>
<feature type="repeat" description="WD" evidence="12">
    <location>
        <begin position="200"/>
        <end position="235"/>
    </location>
</feature>
<dbReference type="RefSeq" id="XP_020904794.1">
    <property type="nucleotide sequence ID" value="XM_021049135.2"/>
</dbReference>
<dbReference type="InterPro" id="IPR000569">
    <property type="entry name" value="HECT_dom"/>
</dbReference>
<dbReference type="OrthoDB" id="6021957at2759"/>
<feature type="repeat" description="RCC1" evidence="13">
    <location>
        <begin position="1140"/>
        <end position="1191"/>
    </location>
</feature>
<dbReference type="Proteomes" id="UP000887567">
    <property type="component" value="Unplaced"/>
</dbReference>
<feature type="compositionally biased region" description="Polar residues" evidence="14">
    <location>
        <begin position="1196"/>
        <end position="1205"/>
    </location>
</feature>
<evidence type="ECO:0000256" key="11">
    <source>
        <dbReference type="PROSITE-ProRule" id="PRU00104"/>
    </source>
</evidence>
<dbReference type="PROSITE" id="PS50082">
    <property type="entry name" value="WD_REPEATS_2"/>
    <property type="match status" value="3"/>
</dbReference>
<evidence type="ECO:0000256" key="12">
    <source>
        <dbReference type="PROSITE-ProRule" id="PRU00221"/>
    </source>
</evidence>
<dbReference type="InterPro" id="IPR051625">
    <property type="entry name" value="Signaling_Regulatory_Domain"/>
</dbReference>